<dbReference type="AlphaFoldDB" id="A0A6A2HK77"/>
<sequence>MLQSFVLANRLCLIQHEASIPGYRTQKKEYQMAHEHPPLNQSIYLPYWHFSILYTYILQEKSHFNACIPCIYKITVKSLLTLKQKHLPSVTYPT</sequence>
<gene>
    <name evidence="1" type="ORF">GAN91_24355</name>
</gene>
<dbReference type="EMBL" id="WCRY01000037">
    <property type="protein sequence ID" value="KAB4472975.1"/>
    <property type="molecule type" value="Genomic_DNA"/>
</dbReference>
<accession>A0A6A2HK77</accession>
<dbReference type="Proteomes" id="UP000436858">
    <property type="component" value="Unassembled WGS sequence"/>
</dbReference>
<evidence type="ECO:0000313" key="2">
    <source>
        <dbReference type="Proteomes" id="UP000436858"/>
    </source>
</evidence>
<name>A0A6A2HK77_BACT4</name>
<reference evidence="1 2" key="1">
    <citation type="journal article" date="2019" name="Nat. Med.">
        <title>A library of human gut bacterial isolates paired with longitudinal multiomics data enables mechanistic microbiome research.</title>
        <authorList>
            <person name="Poyet M."/>
            <person name="Groussin M."/>
            <person name="Gibbons S.M."/>
            <person name="Avila-Pacheco J."/>
            <person name="Jiang X."/>
            <person name="Kearney S.M."/>
            <person name="Perrotta A.R."/>
            <person name="Berdy B."/>
            <person name="Zhao S."/>
            <person name="Lieberman T.D."/>
            <person name="Swanson P.K."/>
            <person name="Smith M."/>
            <person name="Roesemann S."/>
            <person name="Alexander J.E."/>
            <person name="Rich S.A."/>
            <person name="Livny J."/>
            <person name="Vlamakis H."/>
            <person name="Clish C."/>
            <person name="Bullock K."/>
            <person name="Deik A."/>
            <person name="Scott J."/>
            <person name="Pierce K.A."/>
            <person name="Xavier R.J."/>
            <person name="Alm E.J."/>
        </authorList>
    </citation>
    <scope>NUCLEOTIDE SEQUENCE [LARGE SCALE GENOMIC DNA]</scope>
    <source>
        <strain evidence="1 2">BIOML-A162</strain>
    </source>
</reference>
<organism evidence="1 2">
    <name type="scientific">Bacteroides thetaiotaomicron</name>
    <dbReference type="NCBI Taxonomy" id="818"/>
    <lineage>
        <taxon>Bacteria</taxon>
        <taxon>Pseudomonadati</taxon>
        <taxon>Bacteroidota</taxon>
        <taxon>Bacteroidia</taxon>
        <taxon>Bacteroidales</taxon>
        <taxon>Bacteroidaceae</taxon>
        <taxon>Bacteroides</taxon>
    </lineage>
</organism>
<evidence type="ECO:0000313" key="1">
    <source>
        <dbReference type="EMBL" id="KAB4472975.1"/>
    </source>
</evidence>
<comment type="caution">
    <text evidence="1">The sequence shown here is derived from an EMBL/GenBank/DDBJ whole genome shotgun (WGS) entry which is preliminary data.</text>
</comment>
<protein>
    <submittedName>
        <fullName evidence="1">Uncharacterized protein</fullName>
    </submittedName>
</protein>
<proteinExistence type="predicted"/>